<dbReference type="PROSITE" id="PS50879">
    <property type="entry name" value="RNASE_H_1"/>
    <property type="match status" value="1"/>
</dbReference>
<evidence type="ECO:0000256" key="7">
    <source>
        <dbReference type="ARBA" id="ARBA00022759"/>
    </source>
</evidence>
<keyword evidence="8 10" id="KW-0378">Hydrolase</keyword>
<keyword evidence="9 10" id="KW-0460">Magnesium</keyword>
<dbReference type="InterPro" id="IPR036397">
    <property type="entry name" value="RNaseH_sf"/>
</dbReference>
<comment type="catalytic activity">
    <reaction evidence="1 10">
        <text>Endonucleolytic cleavage to 5'-phosphomonoester.</text>
        <dbReference type="EC" id="3.1.26.4"/>
    </reaction>
</comment>
<protein>
    <recommendedName>
        <fullName evidence="4 10">Ribonuclease H</fullName>
        <shortName evidence="10">RNase H</shortName>
        <ecNumber evidence="4 10">3.1.26.4</ecNumber>
    </recommendedName>
</protein>
<dbReference type="InterPro" id="IPR050092">
    <property type="entry name" value="RNase_H"/>
</dbReference>
<feature type="domain" description="RNase H type-1" evidence="12">
    <location>
        <begin position="50"/>
        <end position="195"/>
    </location>
</feature>
<organism evidence="13 14">
    <name type="scientific">Streptomyces clavuligerus</name>
    <dbReference type="NCBI Taxonomy" id="1901"/>
    <lineage>
        <taxon>Bacteria</taxon>
        <taxon>Bacillati</taxon>
        <taxon>Actinomycetota</taxon>
        <taxon>Actinomycetes</taxon>
        <taxon>Kitasatosporales</taxon>
        <taxon>Streptomycetaceae</taxon>
        <taxon>Streptomyces</taxon>
    </lineage>
</organism>
<dbReference type="InterPro" id="IPR012337">
    <property type="entry name" value="RNaseH-like_sf"/>
</dbReference>
<evidence type="ECO:0000256" key="10">
    <source>
        <dbReference type="HAMAP-Rule" id="MF_00042"/>
    </source>
</evidence>
<dbReference type="PANTHER" id="PTHR10642">
    <property type="entry name" value="RIBONUCLEASE H1"/>
    <property type="match status" value="1"/>
</dbReference>
<dbReference type="GO" id="GO:0000287">
    <property type="term" value="F:magnesium ion binding"/>
    <property type="evidence" value="ECO:0007669"/>
    <property type="project" value="UniProtKB-UniRule"/>
</dbReference>
<dbReference type="Pfam" id="PF00075">
    <property type="entry name" value="RNase_H"/>
    <property type="match status" value="1"/>
</dbReference>
<dbReference type="SUPFAM" id="SSF53098">
    <property type="entry name" value="Ribonuclease H-like"/>
    <property type="match status" value="1"/>
</dbReference>
<feature type="compositionally biased region" description="Low complexity" evidence="11">
    <location>
        <begin position="219"/>
        <end position="228"/>
    </location>
</feature>
<feature type="binding site" evidence="10">
    <location>
        <position position="121"/>
    </location>
    <ligand>
        <name>Mg(2+)</name>
        <dbReference type="ChEBI" id="CHEBI:18420"/>
        <label>1</label>
    </ligand>
</feature>
<keyword evidence="10" id="KW-0963">Cytoplasm</keyword>
<evidence type="ECO:0000256" key="6">
    <source>
        <dbReference type="ARBA" id="ARBA00022723"/>
    </source>
</evidence>
<feature type="region of interest" description="Disordered" evidence="11">
    <location>
        <begin position="190"/>
        <end position="285"/>
    </location>
</feature>
<dbReference type="Gene3D" id="3.30.420.10">
    <property type="entry name" value="Ribonuclease H-like superfamily/Ribonuclease H"/>
    <property type="match status" value="1"/>
</dbReference>
<dbReference type="PANTHER" id="PTHR10642:SF26">
    <property type="entry name" value="RIBONUCLEASE H1"/>
    <property type="match status" value="1"/>
</dbReference>
<evidence type="ECO:0000313" key="14">
    <source>
        <dbReference type="Proteomes" id="UP000002357"/>
    </source>
</evidence>
<keyword evidence="14" id="KW-1185">Reference proteome</keyword>
<reference evidence="13 14" key="1">
    <citation type="journal article" date="2010" name="Genome Biol. Evol.">
        <title>The sequence of a 1.8-mb bacterial linear plasmid reveals a rich evolutionary reservoir of secondary metabolic pathways.</title>
        <authorList>
            <person name="Medema M.H."/>
            <person name="Trefzer A."/>
            <person name="Kovalchuk A."/>
            <person name="van den Berg M."/>
            <person name="Mueller U."/>
            <person name="Heijne W."/>
            <person name="Wu L."/>
            <person name="Alam M.T."/>
            <person name="Ronning C.M."/>
            <person name="Nierman W.C."/>
            <person name="Bovenberg R.A.L."/>
            <person name="Breitling R."/>
            <person name="Takano E."/>
        </authorList>
    </citation>
    <scope>NUCLEOTIDE SEQUENCE [LARGE SCALE GENOMIC DNA]</scope>
    <source>
        <strain evidence="14">ATCC 27064 / DSM 738 / JCM 4710 / NBRC 13307 / NCIMB 12785 / NRRL 3585 / VKM Ac-602</strain>
        <plasmid evidence="13">pSCL4</plasmid>
    </source>
</reference>
<feature type="binding site" evidence="10">
    <location>
        <position position="59"/>
    </location>
    <ligand>
        <name>Mg(2+)</name>
        <dbReference type="ChEBI" id="CHEBI:18420"/>
        <label>1</label>
    </ligand>
</feature>
<comment type="function">
    <text evidence="10">Endonuclease that specifically degrades the RNA of RNA-DNA hybrids.</text>
</comment>
<evidence type="ECO:0000256" key="1">
    <source>
        <dbReference type="ARBA" id="ARBA00000077"/>
    </source>
</evidence>
<evidence type="ECO:0000256" key="3">
    <source>
        <dbReference type="ARBA" id="ARBA00011245"/>
    </source>
</evidence>
<evidence type="ECO:0000256" key="9">
    <source>
        <dbReference type="ARBA" id="ARBA00022842"/>
    </source>
</evidence>
<dbReference type="GO" id="GO:0043137">
    <property type="term" value="P:DNA replication, removal of RNA primer"/>
    <property type="evidence" value="ECO:0007669"/>
    <property type="project" value="TreeGrafter"/>
</dbReference>
<evidence type="ECO:0000256" key="2">
    <source>
        <dbReference type="ARBA" id="ARBA00005300"/>
    </source>
</evidence>
<evidence type="ECO:0000256" key="5">
    <source>
        <dbReference type="ARBA" id="ARBA00022722"/>
    </source>
</evidence>
<dbReference type="EC" id="3.1.26.4" evidence="4 10"/>
<comment type="similarity">
    <text evidence="2 10">Belongs to the RNase H family.</text>
</comment>
<dbReference type="GO" id="GO:0003676">
    <property type="term" value="F:nucleic acid binding"/>
    <property type="evidence" value="ECO:0007669"/>
    <property type="project" value="InterPro"/>
</dbReference>
<comment type="cofactor">
    <cofactor evidence="10">
        <name>Mg(2+)</name>
        <dbReference type="ChEBI" id="CHEBI:18420"/>
    </cofactor>
    <text evidence="10">Binds 1 Mg(2+) ion per subunit. May bind a second metal ion at a regulatory site, or after substrate binding.</text>
</comment>
<sequence>MPDPAYPHILTHDSTLAVMRLSLRCRRSPCPVAHPGMRGIWNPGGMIGVMNDRIVAAADGSSKGNPGRAGWAWVVADAHGVPQRWESGPLGTASNNVAELTALLRLLESTPPATPLEVRMDSQYAMKAVTQWLPGWKRNGWRTASGGPVANRDLVERIDALLAGRDVTLVHVPAHRQDGDLLNAIADQAASDAAATQNPGGTAHGHHDLPTPAPERARPAGGARSAPGRQKKTLSPAKGGTRTIAAKFPGRCPCGGSYPAGSKITRVGTGWGHPGCRTPSGTTGP</sequence>
<dbReference type="AlphaFoldDB" id="D5SIL9"/>
<gene>
    <name evidence="10 13" type="primary">rnhA</name>
    <name evidence="13" type="ORF">SCLAV_p0271</name>
</gene>
<dbReference type="HAMAP" id="MF_00042">
    <property type="entry name" value="RNase_H"/>
    <property type="match status" value="1"/>
</dbReference>
<feature type="binding site" evidence="10">
    <location>
        <position position="59"/>
    </location>
    <ligand>
        <name>Mg(2+)</name>
        <dbReference type="ChEBI" id="CHEBI:18420"/>
        <label>2</label>
    </ligand>
</feature>
<evidence type="ECO:0000259" key="12">
    <source>
        <dbReference type="PROSITE" id="PS50879"/>
    </source>
</evidence>
<keyword evidence="13" id="KW-0614">Plasmid</keyword>
<accession>D5SIL9</accession>
<evidence type="ECO:0000256" key="4">
    <source>
        <dbReference type="ARBA" id="ARBA00012180"/>
    </source>
</evidence>
<dbReference type="EMBL" id="CM000914">
    <property type="protein sequence ID" value="EFG03762.2"/>
    <property type="molecule type" value="Genomic_DNA"/>
</dbReference>
<keyword evidence="6 10" id="KW-0479">Metal-binding</keyword>
<evidence type="ECO:0000256" key="11">
    <source>
        <dbReference type="SAM" id="MobiDB-lite"/>
    </source>
</evidence>
<evidence type="ECO:0000313" key="13">
    <source>
        <dbReference type="EMBL" id="EFG03762.2"/>
    </source>
</evidence>
<proteinExistence type="inferred from homology"/>
<feature type="binding site" evidence="10">
    <location>
        <position position="187"/>
    </location>
    <ligand>
        <name>Mg(2+)</name>
        <dbReference type="ChEBI" id="CHEBI:18420"/>
        <label>2</label>
    </ligand>
</feature>
<comment type="subunit">
    <text evidence="3 10">Monomer.</text>
</comment>
<dbReference type="eggNOG" id="COG0328">
    <property type="taxonomic scope" value="Bacteria"/>
</dbReference>
<dbReference type="InterPro" id="IPR002156">
    <property type="entry name" value="RNaseH_domain"/>
</dbReference>
<dbReference type="InterPro" id="IPR022892">
    <property type="entry name" value="RNaseHI"/>
</dbReference>
<evidence type="ECO:0000256" key="8">
    <source>
        <dbReference type="ARBA" id="ARBA00022801"/>
    </source>
</evidence>
<geneLocation type="plasmid" evidence="13 14">
    <name>pSCL4</name>
</geneLocation>
<dbReference type="CDD" id="cd09278">
    <property type="entry name" value="RNase_HI_prokaryote_like"/>
    <property type="match status" value="1"/>
</dbReference>
<name>D5SIL9_STRCL</name>
<keyword evidence="5 10" id="KW-0540">Nuclease</keyword>
<comment type="subcellular location">
    <subcellularLocation>
        <location evidence="10">Cytoplasm</location>
    </subcellularLocation>
</comment>
<keyword evidence="7 10" id="KW-0255">Endonuclease</keyword>
<dbReference type="Proteomes" id="UP000002357">
    <property type="component" value="Plasmid pSCL4"/>
</dbReference>
<feature type="binding site" evidence="10">
    <location>
        <position position="99"/>
    </location>
    <ligand>
        <name>Mg(2+)</name>
        <dbReference type="ChEBI" id="CHEBI:18420"/>
        <label>1</label>
    </ligand>
</feature>
<dbReference type="GO" id="GO:0004523">
    <property type="term" value="F:RNA-DNA hybrid ribonuclease activity"/>
    <property type="evidence" value="ECO:0007669"/>
    <property type="project" value="UniProtKB-UniRule"/>
</dbReference>
<dbReference type="GO" id="GO:0005737">
    <property type="term" value="C:cytoplasm"/>
    <property type="evidence" value="ECO:0007669"/>
    <property type="project" value="UniProtKB-SubCell"/>
</dbReference>